<gene>
    <name evidence="1" type="ORF">RRG08_016787</name>
</gene>
<protein>
    <submittedName>
        <fullName evidence="1">Uncharacterized protein</fullName>
    </submittedName>
</protein>
<comment type="caution">
    <text evidence="1">The sequence shown here is derived from an EMBL/GenBank/DDBJ whole genome shotgun (WGS) entry which is preliminary data.</text>
</comment>
<evidence type="ECO:0000313" key="2">
    <source>
        <dbReference type="Proteomes" id="UP001283361"/>
    </source>
</evidence>
<reference evidence="1" key="1">
    <citation type="journal article" date="2023" name="G3 (Bethesda)">
        <title>A reference genome for the long-term kleptoplast-retaining sea slug Elysia crispata morphotype clarki.</title>
        <authorList>
            <person name="Eastman K.E."/>
            <person name="Pendleton A.L."/>
            <person name="Shaikh M.A."/>
            <person name="Suttiyut T."/>
            <person name="Ogas R."/>
            <person name="Tomko P."/>
            <person name="Gavelis G."/>
            <person name="Widhalm J.R."/>
            <person name="Wisecaver J.H."/>
        </authorList>
    </citation>
    <scope>NUCLEOTIDE SEQUENCE</scope>
    <source>
        <strain evidence="1">ECLA1</strain>
    </source>
</reference>
<dbReference type="AlphaFoldDB" id="A0AAE0ZZS7"/>
<proteinExistence type="predicted"/>
<dbReference type="Proteomes" id="UP001283361">
    <property type="component" value="Unassembled WGS sequence"/>
</dbReference>
<keyword evidence="2" id="KW-1185">Reference proteome</keyword>
<name>A0AAE0ZZS7_9GAST</name>
<organism evidence="1 2">
    <name type="scientific">Elysia crispata</name>
    <name type="common">lettuce slug</name>
    <dbReference type="NCBI Taxonomy" id="231223"/>
    <lineage>
        <taxon>Eukaryota</taxon>
        <taxon>Metazoa</taxon>
        <taxon>Spiralia</taxon>
        <taxon>Lophotrochozoa</taxon>
        <taxon>Mollusca</taxon>
        <taxon>Gastropoda</taxon>
        <taxon>Heterobranchia</taxon>
        <taxon>Euthyneura</taxon>
        <taxon>Panpulmonata</taxon>
        <taxon>Sacoglossa</taxon>
        <taxon>Placobranchoidea</taxon>
        <taxon>Plakobranchidae</taxon>
        <taxon>Elysia</taxon>
    </lineage>
</organism>
<accession>A0AAE0ZZS7</accession>
<sequence>MSSGTWDARLYLTEARGEHTTPGKQSQHEEITLLWVVRWFGVSCWFENEDVSGLAEITQMRRGQNQHQPTTNGALHAPDNFHIEFHTSRGRFRFSGHGIMFTALIV</sequence>
<evidence type="ECO:0000313" key="1">
    <source>
        <dbReference type="EMBL" id="KAK3778323.1"/>
    </source>
</evidence>
<dbReference type="EMBL" id="JAWDGP010002977">
    <property type="protein sequence ID" value="KAK3778323.1"/>
    <property type="molecule type" value="Genomic_DNA"/>
</dbReference>